<evidence type="ECO:0000313" key="3">
    <source>
        <dbReference type="Proteomes" id="UP001497392"/>
    </source>
</evidence>
<sequence>MTEGPVPIVFPNEAGTEQGEPSVLDEERERHQKRAERFGTQYVEPGKRQDLRLAFRKEKFKKDGFKTGIDIYDEAEMARKQQRAARFGVEPTVASYAPAKIPEDEVKKQQRAERFGVDYKPAEGLMDIDVLEERKEPGADIPRRPEAIHLYGVDCMSNSDCLSYFGDYGPTFVEWIDDSSCNILFEDEFTAKRALIGRGKPLPPENSAPDTAGLDPSDINNAPFLWHKGEDFQKAGTAISLMYRMATTADVKPPRGQKFSRFLWKMPVKKAQRLQKRELDQQRNGADGEDVHMSSAKTSNAERQRKRKRARGDVEMADAEDDTEESKQQEEPEVAVPKLDIPDLRQILKRQDEPRATGMFSAAEFIALDDDEAEPQEPHEDGREGAMLTGTDTVTAMTLHDLTGTVDEQAPLPADMASSDLA</sequence>
<comment type="caution">
    <text evidence="2">The sequence shown here is derived from an EMBL/GenBank/DDBJ whole genome shotgun (WGS) entry which is preliminary data.</text>
</comment>
<dbReference type="EMBL" id="CAXHTA020000019">
    <property type="protein sequence ID" value="CAL5228889.1"/>
    <property type="molecule type" value="Genomic_DNA"/>
</dbReference>
<gene>
    <name evidence="2" type="primary">g12104</name>
    <name evidence="2" type="ORF">VP750_LOCUS10795</name>
</gene>
<name>A0ABP1G9K3_9CHLO</name>
<evidence type="ECO:0000256" key="1">
    <source>
        <dbReference type="SAM" id="MobiDB-lite"/>
    </source>
</evidence>
<dbReference type="InterPro" id="IPR019416">
    <property type="entry name" value="NCBP3"/>
</dbReference>
<feature type="region of interest" description="Disordered" evidence="1">
    <location>
        <begin position="273"/>
        <end position="336"/>
    </location>
</feature>
<accession>A0ABP1G9K3</accession>
<feature type="compositionally biased region" description="Acidic residues" evidence="1">
    <location>
        <begin position="315"/>
        <end position="324"/>
    </location>
</feature>
<feature type="region of interest" description="Disordered" evidence="1">
    <location>
        <begin position="1"/>
        <end position="36"/>
    </location>
</feature>
<dbReference type="PANTHER" id="PTHR16291:SF0">
    <property type="entry name" value="NUCLEAR CAP-BINDING PROTEIN SUBUNIT 3"/>
    <property type="match status" value="1"/>
</dbReference>
<dbReference type="Proteomes" id="UP001497392">
    <property type="component" value="Unassembled WGS sequence"/>
</dbReference>
<evidence type="ECO:0000313" key="2">
    <source>
        <dbReference type="EMBL" id="CAL5228889.1"/>
    </source>
</evidence>
<proteinExistence type="predicted"/>
<organism evidence="2 3">
    <name type="scientific">Coccomyxa viridis</name>
    <dbReference type="NCBI Taxonomy" id="1274662"/>
    <lineage>
        <taxon>Eukaryota</taxon>
        <taxon>Viridiplantae</taxon>
        <taxon>Chlorophyta</taxon>
        <taxon>core chlorophytes</taxon>
        <taxon>Trebouxiophyceae</taxon>
        <taxon>Trebouxiophyceae incertae sedis</taxon>
        <taxon>Coccomyxaceae</taxon>
        <taxon>Coccomyxa</taxon>
    </lineage>
</organism>
<dbReference type="Pfam" id="PF10309">
    <property type="entry name" value="NCBP3"/>
    <property type="match status" value="1"/>
</dbReference>
<protein>
    <submittedName>
        <fullName evidence="2">G12104 protein</fullName>
    </submittedName>
</protein>
<reference evidence="2 3" key="1">
    <citation type="submission" date="2024-06" db="EMBL/GenBank/DDBJ databases">
        <authorList>
            <person name="Kraege A."/>
            <person name="Thomma B."/>
        </authorList>
    </citation>
    <scope>NUCLEOTIDE SEQUENCE [LARGE SCALE GENOMIC DNA]</scope>
</reference>
<keyword evidence="3" id="KW-1185">Reference proteome</keyword>
<dbReference type="PANTHER" id="PTHR16291">
    <property type="entry name" value="NUCLEAR CAP-BINDING PROTEIN SUBUNIT 3"/>
    <property type="match status" value="1"/>
</dbReference>